<evidence type="ECO:0000313" key="9">
    <source>
        <dbReference type="EMBL" id="QCT72735.1"/>
    </source>
</evidence>
<evidence type="ECO:0000313" key="10">
    <source>
        <dbReference type="Proteomes" id="UP000218387"/>
    </source>
</evidence>
<evidence type="ECO:0000259" key="8">
    <source>
        <dbReference type="Pfam" id="PF02384"/>
    </source>
</evidence>
<dbReference type="GO" id="GO:0008170">
    <property type="term" value="F:N-methyltransferase activity"/>
    <property type="evidence" value="ECO:0007669"/>
    <property type="project" value="InterPro"/>
</dbReference>
<keyword evidence="5" id="KW-0680">Restriction system</keyword>
<dbReference type="InterPro" id="IPR029063">
    <property type="entry name" value="SAM-dependent_MTases_sf"/>
</dbReference>
<evidence type="ECO:0000256" key="5">
    <source>
        <dbReference type="ARBA" id="ARBA00022747"/>
    </source>
</evidence>
<evidence type="ECO:0000256" key="2">
    <source>
        <dbReference type="ARBA" id="ARBA00022603"/>
    </source>
</evidence>
<dbReference type="GO" id="GO:0032259">
    <property type="term" value="P:methylation"/>
    <property type="evidence" value="ECO:0007669"/>
    <property type="project" value="UniProtKB-KW"/>
</dbReference>
<dbReference type="PANTHER" id="PTHR42933:SF3">
    <property type="entry name" value="TYPE I RESTRICTION ENZYME MJAVIII METHYLASE SUBUNIT"/>
    <property type="match status" value="1"/>
</dbReference>
<dbReference type="KEGG" id="emt:CPZ25_015840"/>
<reference evidence="9 10" key="1">
    <citation type="submission" date="2018-05" db="EMBL/GenBank/DDBJ databases">
        <title>Genome comparison of Eubacterium sp.</title>
        <authorList>
            <person name="Feng Y."/>
            <person name="Sanchez-Andrea I."/>
            <person name="Stams A.J.M."/>
            <person name="De Vos W.M."/>
        </authorList>
    </citation>
    <scope>NUCLEOTIDE SEQUENCE [LARGE SCALE GENOMIC DNA]</scope>
    <source>
        <strain evidence="9 10">YI</strain>
    </source>
</reference>
<evidence type="ECO:0000256" key="1">
    <source>
        <dbReference type="ARBA" id="ARBA00011900"/>
    </source>
</evidence>
<keyword evidence="3" id="KW-0808">Transferase</keyword>
<gene>
    <name evidence="9" type="ORF">CPZ25_015840</name>
</gene>
<proteinExistence type="predicted"/>
<dbReference type="EC" id="2.1.1.72" evidence="1"/>
<keyword evidence="7" id="KW-0175">Coiled coil</keyword>
<keyword evidence="10" id="KW-1185">Reference proteome</keyword>
<dbReference type="SUPFAM" id="SSF53335">
    <property type="entry name" value="S-adenosyl-L-methionine-dependent methyltransferases"/>
    <property type="match status" value="1"/>
</dbReference>
<evidence type="ECO:0000256" key="6">
    <source>
        <dbReference type="ARBA" id="ARBA00047942"/>
    </source>
</evidence>
<dbReference type="InterPro" id="IPR051537">
    <property type="entry name" value="DNA_Adenine_Mtase"/>
</dbReference>
<dbReference type="RefSeq" id="WP_096919219.1">
    <property type="nucleotide sequence ID" value="NZ_CP029487.1"/>
</dbReference>
<sequence length="602" mass="70882">MHNIYGQEKNVFSACLARMRLFLHHKKNIEIACGKSALSSPQFKNSNHPNLIKTFDFVVTHLSFMDKSWISDIQVPDPYGRYSNDILKKFPEKKEATLWILHILNSLNPTGKAAVLLPSRVFFPKNINANTYKWIIKHGYIKGIINLPSNLLCETDSPSSILILDKRNASERKGIFIIDANRDFVSKNGKSYLRKRDIHKIISTFLTSDTSNPNYARFIANDELKMMTEYSIDTFYYYKDTAHKDLRDINALINGGIPKKEIAKMNPLWKACPALKNRLFQLIRKDYYCLSVQKEKICQIIATDTAFIKNFEKIEDAFNNWKTHTVPFLKELKNGVNAEELIESISRQLLISFAKVPILDEYDFYEELLEYWAQIMRNDVYYILNYENKKNTRYNKYGSVKNGYYDLFEHIKPLLTDYFYSDVSQVLKRLKKELKKVTDHIETFTKENKIDVNKSYYWDKKNNMLTNNFTNNAQKDHDNVKEISIIKTYRTLLNTEISYQRATNQTEASLNSLLKNKYQQMSKEEIIHFLIEKKWFIDIYKRIKDIYQAIPTYYSLQIIDMAEYYEYSLTECVNEVEKAEEKVKNHLKKMGFKGAYLDVANK</sequence>
<dbReference type="AlphaFoldDB" id="A0A4P9CCX1"/>
<dbReference type="InterPro" id="IPR003356">
    <property type="entry name" value="DNA_methylase_A-5"/>
</dbReference>
<dbReference type="GO" id="GO:0009307">
    <property type="term" value="P:DNA restriction-modification system"/>
    <property type="evidence" value="ECO:0007669"/>
    <property type="project" value="UniProtKB-KW"/>
</dbReference>
<dbReference type="Gene3D" id="3.40.50.150">
    <property type="entry name" value="Vaccinia Virus protein VP39"/>
    <property type="match status" value="1"/>
</dbReference>
<comment type="catalytic activity">
    <reaction evidence="6">
        <text>a 2'-deoxyadenosine in DNA + S-adenosyl-L-methionine = an N(6)-methyl-2'-deoxyadenosine in DNA + S-adenosyl-L-homocysteine + H(+)</text>
        <dbReference type="Rhea" id="RHEA:15197"/>
        <dbReference type="Rhea" id="RHEA-COMP:12418"/>
        <dbReference type="Rhea" id="RHEA-COMP:12419"/>
        <dbReference type="ChEBI" id="CHEBI:15378"/>
        <dbReference type="ChEBI" id="CHEBI:57856"/>
        <dbReference type="ChEBI" id="CHEBI:59789"/>
        <dbReference type="ChEBI" id="CHEBI:90615"/>
        <dbReference type="ChEBI" id="CHEBI:90616"/>
        <dbReference type="EC" id="2.1.1.72"/>
    </reaction>
</comment>
<dbReference type="REBASE" id="314662">
    <property type="entry name" value="M.EmaYIORF15840P"/>
</dbReference>
<evidence type="ECO:0000256" key="3">
    <source>
        <dbReference type="ARBA" id="ARBA00022679"/>
    </source>
</evidence>
<dbReference type="EMBL" id="CP029487">
    <property type="protein sequence ID" value="QCT72735.1"/>
    <property type="molecule type" value="Genomic_DNA"/>
</dbReference>
<organism evidence="9 10">
    <name type="scientific">Eubacterium maltosivorans</name>
    <dbReference type="NCBI Taxonomy" id="2041044"/>
    <lineage>
        <taxon>Bacteria</taxon>
        <taxon>Bacillati</taxon>
        <taxon>Bacillota</taxon>
        <taxon>Clostridia</taxon>
        <taxon>Eubacteriales</taxon>
        <taxon>Eubacteriaceae</taxon>
        <taxon>Eubacterium</taxon>
    </lineage>
</organism>
<feature type="coiled-coil region" evidence="7">
    <location>
        <begin position="420"/>
        <end position="447"/>
    </location>
</feature>
<keyword evidence="4" id="KW-0949">S-adenosyl-L-methionine</keyword>
<protein>
    <recommendedName>
        <fullName evidence="1">site-specific DNA-methyltransferase (adenine-specific)</fullName>
        <ecNumber evidence="1">2.1.1.72</ecNumber>
    </recommendedName>
</protein>
<dbReference type="Proteomes" id="UP000218387">
    <property type="component" value="Chromosome"/>
</dbReference>
<name>A0A4P9CCX1_EUBML</name>
<dbReference type="GO" id="GO:0009007">
    <property type="term" value="F:site-specific DNA-methyltransferase (adenine-specific) activity"/>
    <property type="evidence" value="ECO:0007669"/>
    <property type="project" value="UniProtKB-EC"/>
</dbReference>
<feature type="domain" description="DNA methylase adenine-specific" evidence="8">
    <location>
        <begin position="3"/>
        <end position="242"/>
    </location>
</feature>
<dbReference type="GO" id="GO:0003677">
    <property type="term" value="F:DNA binding"/>
    <property type="evidence" value="ECO:0007669"/>
    <property type="project" value="InterPro"/>
</dbReference>
<dbReference type="PANTHER" id="PTHR42933">
    <property type="entry name" value="SLR6095 PROTEIN"/>
    <property type="match status" value="1"/>
</dbReference>
<keyword evidence="2" id="KW-0489">Methyltransferase</keyword>
<evidence type="ECO:0000256" key="4">
    <source>
        <dbReference type="ARBA" id="ARBA00022691"/>
    </source>
</evidence>
<dbReference type="Pfam" id="PF02384">
    <property type="entry name" value="N6_Mtase"/>
    <property type="match status" value="1"/>
</dbReference>
<accession>A0A4P9CCX1</accession>
<evidence type="ECO:0000256" key="7">
    <source>
        <dbReference type="SAM" id="Coils"/>
    </source>
</evidence>